<dbReference type="InterPro" id="IPR010982">
    <property type="entry name" value="Lambda_DNA-bd_dom_sf"/>
</dbReference>
<evidence type="ECO:0000259" key="1">
    <source>
        <dbReference type="PROSITE" id="PS50943"/>
    </source>
</evidence>
<dbReference type="RefSeq" id="WP_202935590.1">
    <property type="nucleotide sequence ID" value="NZ_JBHTKN010000005.1"/>
</dbReference>
<dbReference type="Gene3D" id="1.10.260.40">
    <property type="entry name" value="lambda repressor-like DNA-binding domains"/>
    <property type="match status" value="1"/>
</dbReference>
<dbReference type="Proteomes" id="UP001597033">
    <property type="component" value="Unassembled WGS sequence"/>
</dbReference>
<evidence type="ECO:0000313" key="3">
    <source>
        <dbReference type="Proteomes" id="UP001597033"/>
    </source>
</evidence>
<dbReference type="SUPFAM" id="SSF47413">
    <property type="entry name" value="lambda repressor-like DNA-binding domains"/>
    <property type="match status" value="1"/>
</dbReference>
<dbReference type="InterPro" id="IPR052345">
    <property type="entry name" value="Rad_response_metalloprotease"/>
</dbReference>
<organism evidence="2 3">
    <name type="scientific">Pseudoxanthomonas kaohsiungensis</name>
    <dbReference type="NCBI Taxonomy" id="283923"/>
    <lineage>
        <taxon>Bacteria</taxon>
        <taxon>Pseudomonadati</taxon>
        <taxon>Pseudomonadota</taxon>
        <taxon>Gammaproteobacteria</taxon>
        <taxon>Lysobacterales</taxon>
        <taxon>Lysobacteraceae</taxon>
        <taxon>Pseudoxanthomonas</taxon>
    </lineage>
</organism>
<sequence length="125" mass="13725">MNTRGQTEELRAAMAQRLREAREYVGLSQEEVAQALGVSRPAVTNIETGNRKVEAVELDKLATLYRQSVTFLLSGEDAVGAVPAQVQFLARAVKGLSQKDMEEVARFASFLKRSSDAKTGKKPQK</sequence>
<proteinExistence type="predicted"/>
<evidence type="ECO:0000313" key="2">
    <source>
        <dbReference type="EMBL" id="MFD1042554.1"/>
    </source>
</evidence>
<feature type="domain" description="HTH cro/C1-type" evidence="1">
    <location>
        <begin position="18"/>
        <end position="72"/>
    </location>
</feature>
<dbReference type="PANTHER" id="PTHR43236">
    <property type="entry name" value="ANTITOXIN HIGA1"/>
    <property type="match status" value="1"/>
</dbReference>
<reference evidence="3" key="1">
    <citation type="journal article" date="2019" name="Int. J. Syst. Evol. Microbiol.">
        <title>The Global Catalogue of Microorganisms (GCM) 10K type strain sequencing project: providing services to taxonomists for standard genome sequencing and annotation.</title>
        <authorList>
            <consortium name="The Broad Institute Genomics Platform"/>
            <consortium name="The Broad Institute Genome Sequencing Center for Infectious Disease"/>
            <person name="Wu L."/>
            <person name="Ma J."/>
        </authorList>
    </citation>
    <scope>NUCLEOTIDE SEQUENCE [LARGE SCALE GENOMIC DNA]</scope>
    <source>
        <strain evidence="3">CCUG 55854</strain>
    </source>
</reference>
<name>A0ABW3LYW8_9GAMM</name>
<dbReference type="EMBL" id="JBHTKN010000005">
    <property type="protein sequence ID" value="MFD1042554.1"/>
    <property type="molecule type" value="Genomic_DNA"/>
</dbReference>
<dbReference type="PROSITE" id="PS50943">
    <property type="entry name" value="HTH_CROC1"/>
    <property type="match status" value="1"/>
</dbReference>
<accession>A0ABW3LYW8</accession>
<dbReference type="Pfam" id="PF13560">
    <property type="entry name" value="HTH_31"/>
    <property type="match status" value="1"/>
</dbReference>
<keyword evidence="3" id="KW-1185">Reference proteome</keyword>
<dbReference type="PANTHER" id="PTHR43236:SF1">
    <property type="entry name" value="BLL7220 PROTEIN"/>
    <property type="match status" value="1"/>
</dbReference>
<dbReference type="SMART" id="SM00530">
    <property type="entry name" value="HTH_XRE"/>
    <property type="match status" value="1"/>
</dbReference>
<dbReference type="CDD" id="cd00093">
    <property type="entry name" value="HTH_XRE"/>
    <property type="match status" value="1"/>
</dbReference>
<protein>
    <submittedName>
        <fullName evidence="2">Helix-turn-helix domain-containing protein</fullName>
    </submittedName>
</protein>
<dbReference type="InterPro" id="IPR001387">
    <property type="entry name" value="Cro/C1-type_HTH"/>
</dbReference>
<gene>
    <name evidence="2" type="ORF">ACFQ2N_09375</name>
</gene>
<comment type="caution">
    <text evidence="2">The sequence shown here is derived from an EMBL/GenBank/DDBJ whole genome shotgun (WGS) entry which is preliminary data.</text>
</comment>